<sequence>MSSQFFSSSLPILKIPALSAFRHRERRYRAKQSNAQDNFPPTFSYQGNLYNVSEEFHGSSPTQPQLNLIMIFKLCTTRCYISPHQVCSPSNLSRCELEASAGIYKSWVKDLFCVATKQEPSEITEDMMR</sequence>
<gene>
    <name evidence="1" type="ORF">NPIL_320821</name>
</gene>
<accession>A0A8X6TGJ0</accession>
<organism evidence="1 2">
    <name type="scientific">Nephila pilipes</name>
    <name type="common">Giant wood spider</name>
    <name type="synonym">Nephila maculata</name>
    <dbReference type="NCBI Taxonomy" id="299642"/>
    <lineage>
        <taxon>Eukaryota</taxon>
        <taxon>Metazoa</taxon>
        <taxon>Ecdysozoa</taxon>
        <taxon>Arthropoda</taxon>
        <taxon>Chelicerata</taxon>
        <taxon>Arachnida</taxon>
        <taxon>Araneae</taxon>
        <taxon>Araneomorphae</taxon>
        <taxon>Entelegynae</taxon>
        <taxon>Araneoidea</taxon>
        <taxon>Nephilidae</taxon>
        <taxon>Nephila</taxon>
    </lineage>
</organism>
<dbReference type="EMBL" id="BMAW01009554">
    <property type="protein sequence ID" value="GFT14530.1"/>
    <property type="molecule type" value="Genomic_DNA"/>
</dbReference>
<evidence type="ECO:0000313" key="1">
    <source>
        <dbReference type="EMBL" id="GFT14530.1"/>
    </source>
</evidence>
<comment type="caution">
    <text evidence="1">The sequence shown here is derived from an EMBL/GenBank/DDBJ whole genome shotgun (WGS) entry which is preliminary data.</text>
</comment>
<keyword evidence="2" id="KW-1185">Reference proteome</keyword>
<evidence type="ECO:0000313" key="2">
    <source>
        <dbReference type="Proteomes" id="UP000887013"/>
    </source>
</evidence>
<reference evidence="1" key="1">
    <citation type="submission" date="2020-08" db="EMBL/GenBank/DDBJ databases">
        <title>Multicomponent nature underlies the extraordinary mechanical properties of spider dragline silk.</title>
        <authorList>
            <person name="Kono N."/>
            <person name="Nakamura H."/>
            <person name="Mori M."/>
            <person name="Yoshida Y."/>
            <person name="Ohtoshi R."/>
            <person name="Malay A.D."/>
            <person name="Moran D.A.P."/>
            <person name="Tomita M."/>
            <person name="Numata K."/>
            <person name="Arakawa K."/>
        </authorList>
    </citation>
    <scope>NUCLEOTIDE SEQUENCE</scope>
</reference>
<dbReference type="Proteomes" id="UP000887013">
    <property type="component" value="Unassembled WGS sequence"/>
</dbReference>
<dbReference type="AlphaFoldDB" id="A0A8X6TGJ0"/>
<protein>
    <submittedName>
        <fullName evidence="1">Uncharacterized protein</fullName>
    </submittedName>
</protein>
<name>A0A8X6TGJ0_NEPPI</name>
<proteinExistence type="predicted"/>